<evidence type="ECO:0000313" key="2">
    <source>
        <dbReference type="WBParaSite" id="JU765_v2.g4877.t2"/>
    </source>
</evidence>
<accession>A0AC34R9U3</accession>
<proteinExistence type="predicted"/>
<dbReference type="WBParaSite" id="JU765_v2.g4877.t2">
    <property type="protein sequence ID" value="JU765_v2.g4877.t2"/>
    <property type="gene ID" value="JU765_v2.g4877"/>
</dbReference>
<dbReference type="Proteomes" id="UP000887576">
    <property type="component" value="Unplaced"/>
</dbReference>
<sequence length="152" mass="17059">MLYLFLGVSIVSDRFMAAIEVITSQERAVKMKKPTGEKYTVLIRVWNETVSNLTLMALGSSAPEILLSVIEIFGNGFEAGDLGPSTIVGSAAFNLFVIIAVCIYVIPTNEIRKIHRADVFWVTVMWSTFAYIWLYMILAFFSPNVVEVCLFF</sequence>
<organism evidence="1 2">
    <name type="scientific">Panagrolaimus sp. JU765</name>
    <dbReference type="NCBI Taxonomy" id="591449"/>
    <lineage>
        <taxon>Eukaryota</taxon>
        <taxon>Metazoa</taxon>
        <taxon>Ecdysozoa</taxon>
        <taxon>Nematoda</taxon>
        <taxon>Chromadorea</taxon>
        <taxon>Rhabditida</taxon>
        <taxon>Tylenchina</taxon>
        <taxon>Panagrolaimomorpha</taxon>
        <taxon>Panagrolaimoidea</taxon>
        <taxon>Panagrolaimidae</taxon>
        <taxon>Panagrolaimus</taxon>
    </lineage>
</organism>
<reference evidence="2" key="1">
    <citation type="submission" date="2022-11" db="UniProtKB">
        <authorList>
            <consortium name="WormBaseParasite"/>
        </authorList>
    </citation>
    <scope>IDENTIFICATION</scope>
</reference>
<protein>
    <submittedName>
        <fullName evidence="2">Sodium/calcium exchanger membrane region domain-containing protein</fullName>
    </submittedName>
</protein>
<name>A0AC34R9U3_9BILA</name>
<evidence type="ECO:0000313" key="1">
    <source>
        <dbReference type="Proteomes" id="UP000887576"/>
    </source>
</evidence>